<dbReference type="PANTHER" id="PTHR45649">
    <property type="entry name" value="AMINO-ACID PERMEASE BAT1"/>
    <property type="match status" value="1"/>
</dbReference>
<dbReference type="GO" id="GO:0016020">
    <property type="term" value="C:membrane"/>
    <property type="evidence" value="ECO:0007669"/>
    <property type="project" value="UniProtKB-SubCell"/>
</dbReference>
<dbReference type="PIRSF" id="PIRSF006060">
    <property type="entry name" value="AA_transporter"/>
    <property type="match status" value="1"/>
</dbReference>
<feature type="transmembrane region" description="Helical" evidence="6">
    <location>
        <begin position="67"/>
        <end position="87"/>
    </location>
</feature>
<dbReference type="AlphaFoldDB" id="A0AAJ0DMS8"/>
<feature type="transmembrane region" description="Helical" evidence="6">
    <location>
        <begin position="381"/>
        <end position="399"/>
    </location>
</feature>
<feature type="transmembrane region" description="Helical" evidence="6">
    <location>
        <begin position="137"/>
        <end position="155"/>
    </location>
</feature>
<accession>A0AAJ0DMS8</accession>
<dbReference type="EMBL" id="JAWDJX010000017">
    <property type="protein sequence ID" value="KAK3053169.1"/>
    <property type="molecule type" value="Genomic_DNA"/>
</dbReference>
<feature type="transmembrane region" description="Helical" evidence="6">
    <location>
        <begin position="230"/>
        <end position="249"/>
    </location>
</feature>
<evidence type="ECO:0000256" key="4">
    <source>
        <dbReference type="ARBA" id="ARBA00022989"/>
    </source>
</evidence>
<feature type="transmembrane region" description="Helical" evidence="6">
    <location>
        <begin position="176"/>
        <end position="200"/>
    </location>
</feature>
<feature type="transmembrane region" description="Helical" evidence="6">
    <location>
        <begin position="99"/>
        <end position="117"/>
    </location>
</feature>
<dbReference type="PANTHER" id="PTHR45649:SF2">
    <property type="entry name" value="ACID PERMEASE, PUTATIVE-RELATED"/>
    <property type="match status" value="1"/>
</dbReference>
<proteinExistence type="predicted"/>
<keyword evidence="3 6" id="KW-0812">Transmembrane</keyword>
<dbReference type="Proteomes" id="UP001271007">
    <property type="component" value="Unassembled WGS sequence"/>
</dbReference>
<feature type="transmembrane region" description="Helical" evidence="6">
    <location>
        <begin position="349"/>
        <end position="369"/>
    </location>
</feature>
<evidence type="ECO:0000256" key="2">
    <source>
        <dbReference type="ARBA" id="ARBA00022448"/>
    </source>
</evidence>
<organism evidence="7 8">
    <name type="scientific">Extremus antarcticus</name>
    <dbReference type="NCBI Taxonomy" id="702011"/>
    <lineage>
        <taxon>Eukaryota</taxon>
        <taxon>Fungi</taxon>
        <taxon>Dikarya</taxon>
        <taxon>Ascomycota</taxon>
        <taxon>Pezizomycotina</taxon>
        <taxon>Dothideomycetes</taxon>
        <taxon>Dothideomycetidae</taxon>
        <taxon>Mycosphaerellales</taxon>
        <taxon>Extremaceae</taxon>
        <taxon>Extremus</taxon>
    </lineage>
</organism>
<keyword evidence="2" id="KW-0813">Transport</keyword>
<evidence type="ECO:0000256" key="1">
    <source>
        <dbReference type="ARBA" id="ARBA00004141"/>
    </source>
</evidence>
<evidence type="ECO:0000313" key="8">
    <source>
        <dbReference type="Proteomes" id="UP001271007"/>
    </source>
</evidence>
<evidence type="ECO:0000313" key="7">
    <source>
        <dbReference type="EMBL" id="KAK3053169.1"/>
    </source>
</evidence>
<sequence>MAPTSGGQYHWVSEFSPRKYQKELSYIVGWLGVLGWQVGIAFGAFLTGTIIQGLIVLNHPTYIYERWHGTLLIIAVLILAGAINVFLAQSLHLIQGAVLVGHIGGFFGILITLWVLAEPKASSHDVWTTFYDPGWNSQGLSCLVGIVASVSPLLGADAAAHMAEELQDASYLLPRILTLATLINGAMMFIMAVTICYVIGDLEQVLSTPTEYPFIQIFSNITKSLTATNAMTSVILILGFFGCVSDTAGSSRQLFAFARDKGIPFSSWVGRVHPRFDVPVNAIIVIGVVSALISLINIGSIVAFNIVTSLGTGTLTSSYIICISVHVWQKVTGQPMLPSRFNLGRRFGLFMKLVALGWLWLVLIIAFFPGIPDPTSATMNWSVVVLGGVVVFSAVYFVLYGRKSYDGPVAYVRKLDWRRLSEAPQALAIVIDQKKNEIHLIPIAAVSIPSQRYPDQIVHRPP</sequence>
<evidence type="ECO:0008006" key="9">
    <source>
        <dbReference type="Google" id="ProtNLM"/>
    </source>
</evidence>
<evidence type="ECO:0000256" key="5">
    <source>
        <dbReference type="ARBA" id="ARBA00023136"/>
    </source>
</evidence>
<dbReference type="InterPro" id="IPR002293">
    <property type="entry name" value="AA/rel_permease1"/>
</dbReference>
<keyword evidence="5 6" id="KW-0472">Membrane</keyword>
<reference evidence="7" key="1">
    <citation type="submission" date="2023-04" db="EMBL/GenBank/DDBJ databases">
        <title>Black Yeasts Isolated from many extreme environments.</title>
        <authorList>
            <person name="Coleine C."/>
            <person name="Stajich J.E."/>
            <person name="Selbmann L."/>
        </authorList>
    </citation>
    <scope>NUCLEOTIDE SEQUENCE</scope>
    <source>
        <strain evidence="7">CCFEE 5312</strain>
    </source>
</reference>
<feature type="transmembrane region" description="Helical" evidence="6">
    <location>
        <begin position="280"/>
        <end position="304"/>
    </location>
</feature>
<comment type="caution">
    <text evidence="7">The sequence shown here is derived from an EMBL/GenBank/DDBJ whole genome shotgun (WGS) entry which is preliminary data.</text>
</comment>
<dbReference type="Pfam" id="PF13520">
    <property type="entry name" value="AA_permease_2"/>
    <property type="match status" value="1"/>
</dbReference>
<name>A0AAJ0DMS8_9PEZI</name>
<feature type="transmembrane region" description="Helical" evidence="6">
    <location>
        <begin position="310"/>
        <end position="328"/>
    </location>
</feature>
<protein>
    <recommendedName>
        <fullName evidence="9">Amino acid transporter</fullName>
    </recommendedName>
</protein>
<dbReference type="GO" id="GO:0022857">
    <property type="term" value="F:transmembrane transporter activity"/>
    <property type="evidence" value="ECO:0007669"/>
    <property type="project" value="InterPro"/>
</dbReference>
<keyword evidence="8" id="KW-1185">Reference proteome</keyword>
<gene>
    <name evidence="7" type="ORF">LTR09_005795</name>
</gene>
<feature type="transmembrane region" description="Helical" evidence="6">
    <location>
        <begin position="27"/>
        <end position="55"/>
    </location>
</feature>
<evidence type="ECO:0000256" key="3">
    <source>
        <dbReference type="ARBA" id="ARBA00022692"/>
    </source>
</evidence>
<keyword evidence="4 6" id="KW-1133">Transmembrane helix</keyword>
<evidence type="ECO:0000256" key="6">
    <source>
        <dbReference type="SAM" id="Phobius"/>
    </source>
</evidence>
<dbReference type="Gene3D" id="1.20.1740.10">
    <property type="entry name" value="Amino acid/polyamine transporter I"/>
    <property type="match status" value="1"/>
</dbReference>
<comment type="subcellular location">
    <subcellularLocation>
        <location evidence="1">Membrane</location>
        <topology evidence="1">Multi-pass membrane protein</topology>
    </subcellularLocation>
</comment>